<dbReference type="Pfam" id="PF00750">
    <property type="entry name" value="tRNA-synt_1d"/>
    <property type="match status" value="1"/>
</dbReference>
<dbReference type="Proteomes" id="UP000251891">
    <property type="component" value="Unassembled WGS sequence"/>
</dbReference>
<dbReference type="Pfam" id="PF05746">
    <property type="entry name" value="DALR_1"/>
    <property type="match status" value="1"/>
</dbReference>
<dbReference type="FunFam" id="1.10.730.10:FF:000008">
    <property type="entry name" value="Arginine--tRNA ligase"/>
    <property type="match status" value="1"/>
</dbReference>
<evidence type="ECO:0000256" key="5">
    <source>
        <dbReference type="ARBA" id="ARBA00022598"/>
    </source>
</evidence>
<keyword evidence="5 11" id="KW-0436">Ligase</keyword>
<dbReference type="Gene3D" id="1.10.730.10">
    <property type="entry name" value="Isoleucyl-tRNA Synthetase, Domain 1"/>
    <property type="match status" value="1"/>
</dbReference>
<evidence type="ECO:0000259" key="14">
    <source>
        <dbReference type="SMART" id="SM01016"/>
    </source>
</evidence>
<dbReference type="SMART" id="SM01016">
    <property type="entry name" value="Arg_tRNA_synt_N"/>
    <property type="match status" value="1"/>
</dbReference>
<evidence type="ECO:0000256" key="1">
    <source>
        <dbReference type="ARBA" id="ARBA00004496"/>
    </source>
</evidence>
<dbReference type="CDD" id="cd07956">
    <property type="entry name" value="Anticodon_Ia_Arg"/>
    <property type="match status" value="1"/>
</dbReference>
<comment type="similarity">
    <text evidence="2 11 12">Belongs to the class-I aminoacyl-tRNA synthetase family.</text>
</comment>
<dbReference type="EC" id="6.1.1.19" evidence="11"/>
<evidence type="ECO:0000256" key="6">
    <source>
        <dbReference type="ARBA" id="ARBA00022741"/>
    </source>
</evidence>
<dbReference type="GO" id="GO:0005524">
    <property type="term" value="F:ATP binding"/>
    <property type="evidence" value="ECO:0007669"/>
    <property type="project" value="UniProtKB-UniRule"/>
</dbReference>
<dbReference type="SUPFAM" id="SSF55190">
    <property type="entry name" value="Arginyl-tRNA synthetase (ArgRS), N-terminal 'additional' domain"/>
    <property type="match status" value="1"/>
</dbReference>
<evidence type="ECO:0000256" key="3">
    <source>
        <dbReference type="ARBA" id="ARBA00011245"/>
    </source>
</evidence>
<keyword evidence="8 11" id="KW-0648">Protein biosynthesis</keyword>
<dbReference type="NCBIfam" id="TIGR00456">
    <property type="entry name" value="argS"/>
    <property type="match status" value="1"/>
</dbReference>
<dbReference type="InterPro" id="IPR035684">
    <property type="entry name" value="ArgRS_core"/>
</dbReference>
<dbReference type="HAMAP" id="MF_00123">
    <property type="entry name" value="Arg_tRNA_synth"/>
    <property type="match status" value="1"/>
</dbReference>
<feature type="domain" description="DALR anticodon binding" evidence="13">
    <location>
        <begin position="467"/>
        <end position="585"/>
    </location>
</feature>
<dbReference type="RefSeq" id="WP_111864004.1">
    <property type="nucleotide sequence ID" value="NZ_QLYX01000003.1"/>
</dbReference>
<dbReference type="AlphaFoldDB" id="A0A365H8T6"/>
<evidence type="ECO:0000256" key="12">
    <source>
        <dbReference type="RuleBase" id="RU363038"/>
    </source>
</evidence>
<name>A0A365H8T6_9ACTN</name>
<evidence type="ECO:0000256" key="10">
    <source>
        <dbReference type="ARBA" id="ARBA00049339"/>
    </source>
</evidence>
<dbReference type="PANTHER" id="PTHR11956">
    <property type="entry name" value="ARGINYL-TRNA SYNTHETASE"/>
    <property type="match status" value="1"/>
</dbReference>
<evidence type="ECO:0000313" key="15">
    <source>
        <dbReference type="EMBL" id="RAY15540.1"/>
    </source>
</evidence>
<dbReference type="SMART" id="SM00836">
    <property type="entry name" value="DALR_1"/>
    <property type="match status" value="1"/>
</dbReference>
<keyword evidence="6 11" id="KW-0547">Nucleotide-binding</keyword>
<dbReference type="InterPro" id="IPR001278">
    <property type="entry name" value="Arg-tRNA-ligase"/>
</dbReference>
<dbReference type="InterPro" id="IPR008909">
    <property type="entry name" value="DALR_anticod-bd"/>
</dbReference>
<comment type="subunit">
    <text evidence="3 11">Monomer.</text>
</comment>
<evidence type="ECO:0000256" key="11">
    <source>
        <dbReference type="HAMAP-Rule" id="MF_00123"/>
    </source>
</evidence>
<dbReference type="Pfam" id="PF03485">
    <property type="entry name" value="Arg_tRNA_synt_N"/>
    <property type="match status" value="1"/>
</dbReference>
<accession>A0A365H8T6</accession>
<dbReference type="EMBL" id="QLYX01000003">
    <property type="protein sequence ID" value="RAY15540.1"/>
    <property type="molecule type" value="Genomic_DNA"/>
</dbReference>
<dbReference type="Gene3D" id="3.30.1360.70">
    <property type="entry name" value="Arginyl tRNA synthetase N-terminal domain"/>
    <property type="match status" value="1"/>
</dbReference>
<evidence type="ECO:0000256" key="9">
    <source>
        <dbReference type="ARBA" id="ARBA00023146"/>
    </source>
</evidence>
<dbReference type="OrthoDB" id="9803211at2"/>
<dbReference type="InterPro" id="IPR014729">
    <property type="entry name" value="Rossmann-like_a/b/a_fold"/>
</dbReference>
<proteinExistence type="inferred from homology"/>
<evidence type="ECO:0000256" key="7">
    <source>
        <dbReference type="ARBA" id="ARBA00022840"/>
    </source>
</evidence>
<protein>
    <recommendedName>
        <fullName evidence="11">Arginine--tRNA ligase</fullName>
        <ecNumber evidence="11">6.1.1.19</ecNumber>
    </recommendedName>
    <alternativeName>
        <fullName evidence="11">Arginyl-tRNA synthetase</fullName>
        <shortName evidence="11">ArgRS</shortName>
    </alternativeName>
</protein>
<dbReference type="InterPro" id="IPR005148">
    <property type="entry name" value="Arg-tRNA-synth_N"/>
</dbReference>
<dbReference type="Gene3D" id="3.40.50.620">
    <property type="entry name" value="HUPs"/>
    <property type="match status" value="1"/>
</dbReference>
<organism evidence="15 16">
    <name type="scientific">Actinomadura craniellae</name>
    <dbReference type="NCBI Taxonomy" id="2231787"/>
    <lineage>
        <taxon>Bacteria</taxon>
        <taxon>Bacillati</taxon>
        <taxon>Actinomycetota</taxon>
        <taxon>Actinomycetes</taxon>
        <taxon>Streptosporangiales</taxon>
        <taxon>Thermomonosporaceae</taxon>
        <taxon>Actinomadura</taxon>
    </lineage>
</organism>
<comment type="subcellular location">
    <subcellularLocation>
        <location evidence="1 11">Cytoplasm</location>
    </subcellularLocation>
</comment>
<reference evidence="15 16" key="1">
    <citation type="submission" date="2018-06" db="EMBL/GenBank/DDBJ databases">
        <title>Actinomadura craniellae sp. nov. isolated from marine sponge Craniella sp.</title>
        <authorList>
            <person name="Li L."/>
            <person name="Xu Q.H."/>
            <person name="Lin H.W."/>
            <person name="Lu Y.H."/>
        </authorList>
    </citation>
    <scope>NUCLEOTIDE SEQUENCE [LARGE SCALE GENOMIC DNA]</scope>
    <source>
        <strain evidence="15 16">LHW63021</strain>
    </source>
</reference>
<dbReference type="FunFam" id="3.40.50.620:FF:000030">
    <property type="entry name" value="Arginine--tRNA ligase"/>
    <property type="match status" value="1"/>
</dbReference>
<dbReference type="PANTHER" id="PTHR11956:SF5">
    <property type="entry name" value="ARGININE--TRNA LIGASE, CYTOPLASMIC"/>
    <property type="match status" value="1"/>
</dbReference>
<keyword evidence="4 11" id="KW-0963">Cytoplasm</keyword>
<dbReference type="SUPFAM" id="SSF52374">
    <property type="entry name" value="Nucleotidylyl transferase"/>
    <property type="match status" value="1"/>
</dbReference>
<gene>
    <name evidence="11" type="primary">argS</name>
    <name evidence="15" type="ORF">DPM19_06995</name>
</gene>
<dbReference type="InterPro" id="IPR036695">
    <property type="entry name" value="Arg-tRNA-synth_N_sf"/>
</dbReference>
<dbReference type="SUPFAM" id="SSF47323">
    <property type="entry name" value="Anticodon-binding domain of a subclass of class I aminoacyl-tRNA synthetases"/>
    <property type="match status" value="1"/>
</dbReference>
<dbReference type="PRINTS" id="PR01038">
    <property type="entry name" value="TRNASYNTHARG"/>
</dbReference>
<keyword evidence="16" id="KW-1185">Reference proteome</keyword>
<evidence type="ECO:0000256" key="8">
    <source>
        <dbReference type="ARBA" id="ARBA00022917"/>
    </source>
</evidence>
<dbReference type="GO" id="GO:0004814">
    <property type="term" value="F:arginine-tRNA ligase activity"/>
    <property type="evidence" value="ECO:0007669"/>
    <property type="project" value="UniProtKB-UniRule"/>
</dbReference>
<dbReference type="GO" id="GO:0005737">
    <property type="term" value="C:cytoplasm"/>
    <property type="evidence" value="ECO:0007669"/>
    <property type="project" value="UniProtKB-SubCell"/>
</dbReference>
<comment type="caution">
    <text evidence="15">The sequence shown here is derived from an EMBL/GenBank/DDBJ whole genome shotgun (WGS) entry which is preliminary data.</text>
</comment>
<dbReference type="InterPro" id="IPR009080">
    <property type="entry name" value="tRNAsynth_Ia_anticodon-bd"/>
</dbReference>
<sequence>MSPVTSVAAKIESALSAAMRQALPADQAGADPQVRRSDRADFQANGLLPLAKRLKSNPREIAGMVVAALDESEVFASCEISGPGFLNISVTDTALLEQVAARLADSRLGIDRFEAGTTVIDYSQPNIAKEMHVGHLRSTIIGDALARTLGFLGENVVRHNHLGDWGTQFGMLIQYLTEHGHDWQHEGEIAGSLSRLNQLYRDSRALFDSDAEFAERARRRVVALQSGDAETISRWEEIVAESKRYFNEVYDKLDVLLTDDDAVGESFYNPFLNDVADELEKLGVAQISDGALCVFFDDVTGPDGDPVPLIIRKSDGGFGYAATDLAAIRYRTGTVSAHRILYVVDARQALHFRMVFETARRAGWLNDEVTAVHVAFGTVLGPDGKPFKTRAGETIRLISLLDEAVSRARAVVQEKSRHLDETALETTARQVGIGAVKYADLATSRAKDYMFDIDRMVSLNGNTGVYLQYAHARTRSILRKAPAGVVEKATVHTGVPLEPAERALALKLDEFSAALREVTTTYEPHRLCVYLFDLAQAFTGFFEHCPVLKAPTEEIRDNRLLLCRLTGDTLKTGLGLLGLSAPDQL</sequence>
<keyword evidence="7 11" id="KW-0067">ATP-binding</keyword>
<feature type="short sequence motif" description="'HIGH' region" evidence="11">
    <location>
        <begin position="125"/>
        <end position="135"/>
    </location>
</feature>
<evidence type="ECO:0000313" key="16">
    <source>
        <dbReference type="Proteomes" id="UP000251891"/>
    </source>
</evidence>
<evidence type="ECO:0000256" key="2">
    <source>
        <dbReference type="ARBA" id="ARBA00005594"/>
    </source>
</evidence>
<evidence type="ECO:0000259" key="13">
    <source>
        <dbReference type="SMART" id="SM00836"/>
    </source>
</evidence>
<comment type="catalytic activity">
    <reaction evidence="10 11">
        <text>tRNA(Arg) + L-arginine + ATP = L-arginyl-tRNA(Arg) + AMP + diphosphate</text>
        <dbReference type="Rhea" id="RHEA:20301"/>
        <dbReference type="Rhea" id="RHEA-COMP:9658"/>
        <dbReference type="Rhea" id="RHEA-COMP:9673"/>
        <dbReference type="ChEBI" id="CHEBI:30616"/>
        <dbReference type="ChEBI" id="CHEBI:32682"/>
        <dbReference type="ChEBI" id="CHEBI:33019"/>
        <dbReference type="ChEBI" id="CHEBI:78442"/>
        <dbReference type="ChEBI" id="CHEBI:78513"/>
        <dbReference type="ChEBI" id="CHEBI:456215"/>
        <dbReference type="EC" id="6.1.1.19"/>
    </reaction>
</comment>
<dbReference type="GO" id="GO:0006420">
    <property type="term" value="P:arginyl-tRNA aminoacylation"/>
    <property type="evidence" value="ECO:0007669"/>
    <property type="project" value="UniProtKB-UniRule"/>
</dbReference>
<dbReference type="PROSITE" id="PS00178">
    <property type="entry name" value="AA_TRNA_LIGASE_I"/>
    <property type="match status" value="1"/>
</dbReference>
<dbReference type="InterPro" id="IPR001412">
    <property type="entry name" value="aa-tRNA-synth_I_CS"/>
</dbReference>
<keyword evidence="9 11" id="KW-0030">Aminoacyl-tRNA synthetase</keyword>
<evidence type="ECO:0000256" key="4">
    <source>
        <dbReference type="ARBA" id="ARBA00022490"/>
    </source>
</evidence>
<dbReference type="CDD" id="cd00671">
    <property type="entry name" value="ArgRS_core"/>
    <property type="match status" value="1"/>
</dbReference>
<feature type="domain" description="Arginyl tRNA synthetase N-terminal" evidence="14">
    <location>
        <begin position="9"/>
        <end position="90"/>
    </location>
</feature>